<sequence>MKNKRVKLFGILIDALDMHDTVGVLKDWLISDSRQCRYVVTPNVDHLVKLDKNEIFRVAYQNASLVVADGRPVVAVASMFGDPLPGTVPGSDLVPEIFERFQKEKTPLKVFLLGAMPGVADSAAKLIESKWPMVSIVGTLSPVFGFEKDVDACIKICQSINASNAELLVLGLGAPKQELWVYQYASQLSVKVALCVGATIDFLAGEKPRAPAWMRKFAIEWLHRMASEPKRLAGRYFNDALVFPRLIIKEWLSRR</sequence>
<name>A0A8D5JVL8_9PROT</name>
<gene>
    <name evidence="3" type="primary">tagA</name>
    <name evidence="3" type="ORF">ZMTM_05130</name>
</gene>
<dbReference type="InterPro" id="IPR004629">
    <property type="entry name" value="WecG_TagA_CpsF"/>
</dbReference>
<evidence type="ECO:0000313" key="3">
    <source>
        <dbReference type="EMBL" id="BCM24254.1"/>
    </source>
</evidence>
<dbReference type="PANTHER" id="PTHR34136">
    <property type="match status" value="1"/>
</dbReference>
<dbReference type="Proteomes" id="UP000826722">
    <property type="component" value="Chromosome"/>
</dbReference>
<proteinExistence type="predicted"/>
<organism evidence="3 4">
    <name type="scientific">Methyloradius palustris</name>
    <dbReference type="NCBI Taxonomy" id="2778876"/>
    <lineage>
        <taxon>Bacteria</taxon>
        <taxon>Pseudomonadati</taxon>
        <taxon>Pseudomonadota</taxon>
        <taxon>Betaproteobacteria</taxon>
        <taxon>Nitrosomonadales</taxon>
        <taxon>Methylophilaceae</taxon>
        <taxon>Methyloradius</taxon>
    </lineage>
</organism>
<dbReference type="GO" id="GO:0016758">
    <property type="term" value="F:hexosyltransferase activity"/>
    <property type="evidence" value="ECO:0007669"/>
    <property type="project" value="TreeGrafter"/>
</dbReference>
<keyword evidence="1" id="KW-0328">Glycosyltransferase</keyword>
<dbReference type="EMBL" id="AP024110">
    <property type="protein sequence ID" value="BCM24254.1"/>
    <property type="molecule type" value="Genomic_DNA"/>
</dbReference>
<keyword evidence="2 3" id="KW-0808">Transferase</keyword>
<reference evidence="3" key="1">
    <citation type="journal article" date="2021" name="Arch. Microbiol.">
        <title>Methyloradius palustris gen. nov., sp. nov., a methanol-oxidizing bacterium isolated from snow.</title>
        <authorList>
            <person name="Miyadera T."/>
            <person name="Kojima H."/>
            <person name="Fukui M."/>
        </authorList>
    </citation>
    <scope>NUCLEOTIDE SEQUENCE</scope>
    <source>
        <strain evidence="3">Zm11</strain>
    </source>
</reference>
<dbReference type="NCBIfam" id="TIGR00696">
    <property type="entry name" value="wecG_tagA_cpsF"/>
    <property type="match status" value="1"/>
</dbReference>
<protein>
    <submittedName>
        <fullName evidence="3">Acetyl-mannosamine transferase</fullName>
    </submittedName>
</protein>
<accession>A0A8D5JVL8</accession>
<evidence type="ECO:0000256" key="1">
    <source>
        <dbReference type="ARBA" id="ARBA00022676"/>
    </source>
</evidence>
<dbReference type="CDD" id="cd06533">
    <property type="entry name" value="Glyco_transf_WecG_TagA"/>
    <property type="match status" value="1"/>
</dbReference>
<evidence type="ECO:0000256" key="2">
    <source>
        <dbReference type="ARBA" id="ARBA00022679"/>
    </source>
</evidence>
<dbReference type="Pfam" id="PF03808">
    <property type="entry name" value="Glyco_tran_WecG"/>
    <property type="match status" value="1"/>
</dbReference>
<dbReference type="KEGG" id="mpau:ZMTM_05130"/>
<dbReference type="PANTHER" id="PTHR34136:SF1">
    <property type="entry name" value="UDP-N-ACETYL-D-MANNOSAMINURONIC ACID TRANSFERASE"/>
    <property type="match status" value="1"/>
</dbReference>
<dbReference type="RefSeq" id="WP_221764801.1">
    <property type="nucleotide sequence ID" value="NZ_AP024110.1"/>
</dbReference>
<evidence type="ECO:0000313" key="4">
    <source>
        <dbReference type="Proteomes" id="UP000826722"/>
    </source>
</evidence>
<dbReference type="AlphaFoldDB" id="A0A8D5JVL8"/>
<keyword evidence="4" id="KW-1185">Reference proteome</keyword>